<feature type="domain" description="4Fe-4S ferredoxin-type" evidence="5">
    <location>
        <begin position="165"/>
        <end position="196"/>
    </location>
</feature>
<evidence type="ECO:0000256" key="4">
    <source>
        <dbReference type="ARBA" id="ARBA00023014"/>
    </source>
</evidence>
<evidence type="ECO:0000313" key="6">
    <source>
        <dbReference type="EMBL" id="HIS47827.1"/>
    </source>
</evidence>
<accession>A0A9D1F6I5</accession>
<reference evidence="6" key="2">
    <citation type="journal article" date="2021" name="PeerJ">
        <title>Extensive microbial diversity within the chicken gut microbiome revealed by metagenomics and culture.</title>
        <authorList>
            <person name="Gilroy R."/>
            <person name="Ravi A."/>
            <person name="Getino M."/>
            <person name="Pursley I."/>
            <person name="Horton D.L."/>
            <person name="Alikhan N.F."/>
            <person name="Baker D."/>
            <person name="Gharbi K."/>
            <person name="Hall N."/>
            <person name="Watson M."/>
            <person name="Adriaenssens E.M."/>
            <person name="Foster-Nyarko E."/>
            <person name="Jarju S."/>
            <person name="Secka A."/>
            <person name="Antonio M."/>
            <person name="Oren A."/>
            <person name="Chaudhuri R.R."/>
            <person name="La Ragione R."/>
            <person name="Hildebrand F."/>
            <person name="Pallen M.J."/>
        </authorList>
    </citation>
    <scope>NUCLEOTIDE SEQUENCE</scope>
    <source>
        <strain evidence="6">CHK178-757</strain>
    </source>
</reference>
<dbReference type="SUPFAM" id="SSF54862">
    <property type="entry name" value="4Fe-4S ferredoxins"/>
    <property type="match status" value="1"/>
</dbReference>
<evidence type="ECO:0000256" key="1">
    <source>
        <dbReference type="ARBA" id="ARBA00022485"/>
    </source>
</evidence>
<dbReference type="InterPro" id="IPR045169">
    <property type="entry name" value="NO2/SO3_Rdtase_4Fe4S_prot"/>
</dbReference>
<dbReference type="GO" id="GO:0046872">
    <property type="term" value="F:metal ion binding"/>
    <property type="evidence" value="ECO:0007669"/>
    <property type="project" value="UniProtKB-KW"/>
</dbReference>
<dbReference type="InterPro" id="IPR017896">
    <property type="entry name" value="4Fe4S_Fe-S-bd"/>
</dbReference>
<dbReference type="GO" id="GO:0009337">
    <property type="term" value="C:sulfite reductase complex (NADPH)"/>
    <property type="evidence" value="ECO:0007669"/>
    <property type="project" value="TreeGrafter"/>
</dbReference>
<evidence type="ECO:0000313" key="7">
    <source>
        <dbReference type="Proteomes" id="UP000823927"/>
    </source>
</evidence>
<dbReference type="GO" id="GO:0016002">
    <property type="term" value="F:sulfite reductase activity"/>
    <property type="evidence" value="ECO:0007669"/>
    <property type="project" value="TreeGrafter"/>
</dbReference>
<dbReference type="InterPro" id="IPR005117">
    <property type="entry name" value="NiRdtase/SiRdtase_haem-b_fer"/>
</dbReference>
<dbReference type="InterPro" id="IPR006067">
    <property type="entry name" value="NO2/SO3_Rdtase_4Fe4S_dom"/>
</dbReference>
<dbReference type="InterPro" id="IPR045854">
    <property type="entry name" value="NO2/SO3_Rdtase_4Fe4S_sf"/>
</dbReference>
<organism evidence="6 7">
    <name type="scientific">Candidatus Scybalocola faecigallinarum</name>
    <dbReference type="NCBI Taxonomy" id="2840941"/>
    <lineage>
        <taxon>Bacteria</taxon>
        <taxon>Bacillati</taxon>
        <taxon>Bacillota</taxon>
        <taxon>Clostridia</taxon>
        <taxon>Lachnospirales</taxon>
        <taxon>Lachnospiraceae</taxon>
        <taxon>Lachnospiraceae incertae sedis</taxon>
        <taxon>Candidatus Scybalocola (ex Gilroy et al. 2021)</taxon>
    </lineage>
</organism>
<dbReference type="SUPFAM" id="SSF56014">
    <property type="entry name" value="Nitrite and sulphite reductase 4Fe-4S domain-like"/>
    <property type="match status" value="1"/>
</dbReference>
<dbReference type="PANTHER" id="PTHR11493">
    <property type="entry name" value="SULFITE REDUCTASE [NADPH] SUBUNIT BETA-RELATED"/>
    <property type="match status" value="1"/>
</dbReference>
<dbReference type="Pfam" id="PF03460">
    <property type="entry name" value="NIR_SIR_ferr"/>
    <property type="match status" value="1"/>
</dbReference>
<dbReference type="EMBL" id="DVIT01000035">
    <property type="protein sequence ID" value="HIS47827.1"/>
    <property type="molecule type" value="Genomic_DNA"/>
</dbReference>
<keyword evidence="2" id="KW-0479">Metal-binding</keyword>
<keyword evidence="1" id="KW-0004">4Fe-4S</keyword>
<name>A0A9D1F6I5_9FIRM</name>
<evidence type="ECO:0000256" key="2">
    <source>
        <dbReference type="ARBA" id="ARBA00022723"/>
    </source>
</evidence>
<dbReference type="Gene3D" id="3.30.70.20">
    <property type="match status" value="1"/>
</dbReference>
<keyword evidence="3" id="KW-0408">Iron</keyword>
<gene>
    <name evidence="6" type="ORF">IAB46_09830</name>
</gene>
<dbReference type="PANTHER" id="PTHR11493:SF54">
    <property type="entry name" value="ANAEROBIC SULFITE REDUCTASE SUBUNIT C"/>
    <property type="match status" value="1"/>
</dbReference>
<dbReference type="Proteomes" id="UP000823927">
    <property type="component" value="Unassembled WGS sequence"/>
</dbReference>
<comment type="caution">
    <text evidence="6">The sequence shown here is derived from an EMBL/GenBank/DDBJ whole genome shotgun (WGS) entry which is preliminary data.</text>
</comment>
<feature type="domain" description="4Fe-4S ferredoxin-type" evidence="5">
    <location>
        <begin position="198"/>
        <end position="225"/>
    </location>
</feature>
<dbReference type="GO" id="GO:0020037">
    <property type="term" value="F:heme binding"/>
    <property type="evidence" value="ECO:0007669"/>
    <property type="project" value="InterPro"/>
</dbReference>
<keyword evidence="4" id="KW-0411">Iron-sulfur</keyword>
<dbReference type="AlphaFoldDB" id="A0A9D1F6I5"/>
<reference evidence="6" key="1">
    <citation type="submission" date="2020-10" db="EMBL/GenBank/DDBJ databases">
        <authorList>
            <person name="Gilroy R."/>
        </authorList>
    </citation>
    <scope>NUCLEOTIDE SEQUENCE</scope>
    <source>
        <strain evidence="6">CHK178-757</strain>
    </source>
</reference>
<dbReference type="PROSITE" id="PS51379">
    <property type="entry name" value="4FE4S_FER_2"/>
    <property type="match status" value="2"/>
</dbReference>
<dbReference type="Pfam" id="PF01077">
    <property type="entry name" value="NIR_SIR"/>
    <property type="match status" value="1"/>
</dbReference>
<protein>
    <submittedName>
        <fullName evidence="6">(4Fe-4S)-binding protein</fullName>
    </submittedName>
</protein>
<evidence type="ECO:0000259" key="5">
    <source>
        <dbReference type="PROSITE" id="PS51379"/>
    </source>
</evidence>
<sequence length="317" mass="34533">MATLTVSAENEKRVKAMGFLSNKGTDNFSARIITVNGKINASQMECIANAARLYGNGVVTFTTRLTVEVQGIPYEKIGEFQEYIGKEGLVTGGTGSKVRPVVSCKGTTCQYGLIDTFALSEEIHHRFFEGYASVRLPHKFKIAVGGCPNNCVKPDLNDLGIIGQRIPDFDEDCCNGCKKCSVEAACPMGAAKVVDGLLEMDKSICNNCGRCIGKCRFDAIEGGQTGYKIYIGGRWGKKVAQGRALTKIFTDKEEALNVIEKAILLFREQGKTGERFSQTVDRLGFENVEQMLLSDDILNRKQEILEAALHITGGATC</sequence>
<evidence type="ECO:0000256" key="3">
    <source>
        <dbReference type="ARBA" id="ARBA00023004"/>
    </source>
</evidence>
<dbReference type="GO" id="GO:0050311">
    <property type="term" value="F:sulfite reductase (ferredoxin) activity"/>
    <property type="evidence" value="ECO:0007669"/>
    <property type="project" value="TreeGrafter"/>
</dbReference>
<dbReference type="GO" id="GO:0000103">
    <property type="term" value="P:sulfate assimilation"/>
    <property type="evidence" value="ECO:0007669"/>
    <property type="project" value="TreeGrafter"/>
</dbReference>
<dbReference type="Gene3D" id="3.30.413.10">
    <property type="entry name" value="Sulfite Reductase Hemoprotein, domain 1"/>
    <property type="match status" value="1"/>
</dbReference>
<proteinExistence type="predicted"/>
<dbReference type="GO" id="GO:0051539">
    <property type="term" value="F:4 iron, 4 sulfur cluster binding"/>
    <property type="evidence" value="ECO:0007669"/>
    <property type="project" value="UniProtKB-KW"/>
</dbReference>
<dbReference type="SUPFAM" id="SSF55124">
    <property type="entry name" value="Nitrite/Sulfite reductase N-terminal domain-like"/>
    <property type="match status" value="1"/>
</dbReference>
<dbReference type="InterPro" id="IPR036136">
    <property type="entry name" value="Nit/Sulf_reduc_fer-like_dom_sf"/>
</dbReference>